<dbReference type="InterPro" id="IPR007362">
    <property type="entry name" value="DUF429"/>
</dbReference>
<organism evidence="1 2">
    <name type="scientific">Nibrella viscosa</name>
    <dbReference type="NCBI Taxonomy" id="1084524"/>
    <lineage>
        <taxon>Bacteria</taxon>
        <taxon>Pseudomonadati</taxon>
        <taxon>Bacteroidota</taxon>
        <taxon>Cytophagia</taxon>
        <taxon>Cytophagales</taxon>
        <taxon>Spirosomataceae</taxon>
        <taxon>Nibrella</taxon>
    </lineage>
</organism>
<evidence type="ECO:0000313" key="2">
    <source>
        <dbReference type="Proteomes" id="UP001500936"/>
    </source>
</evidence>
<evidence type="ECO:0000313" key="1">
    <source>
        <dbReference type="EMBL" id="GAA4396707.1"/>
    </source>
</evidence>
<name>A0ABP8JW90_9BACT</name>
<proteinExistence type="predicted"/>
<keyword evidence="2" id="KW-1185">Reference proteome</keyword>
<protein>
    <submittedName>
        <fullName evidence="1">DUF429 domain-containing protein</fullName>
    </submittedName>
</protein>
<accession>A0ABP8JW90</accession>
<dbReference type="Pfam" id="PF04250">
    <property type="entry name" value="DUF429"/>
    <property type="match status" value="1"/>
</dbReference>
<dbReference type="Proteomes" id="UP001500936">
    <property type="component" value="Unassembled WGS sequence"/>
</dbReference>
<dbReference type="RefSeq" id="WP_345263643.1">
    <property type="nucleotide sequence ID" value="NZ_BAABHB010000001.1"/>
</dbReference>
<gene>
    <name evidence="1" type="ORF">GCM10023187_05140</name>
</gene>
<comment type="caution">
    <text evidence="1">The sequence shown here is derived from an EMBL/GenBank/DDBJ whole genome shotgun (WGS) entry which is preliminary data.</text>
</comment>
<dbReference type="EMBL" id="BAABHB010000001">
    <property type="protein sequence ID" value="GAA4396707.1"/>
    <property type="molecule type" value="Genomic_DNA"/>
</dbReference>
<sequence>MVIGLDGCRYGWIAACISDNDNLSFSLLAQLTDLPQLNEAGQILIDMPVGFADQQYRLCDIAARDLLRPFRHSSVFFTPHRDAVFASSYAEACRINRLRTGTAISVQTWHICGKIIEVDRYIAANPGIPLAESHPELCFYGLSGQACRHPKNTQPGISERLGIIASKEPQYRSTIGQAMHAIRKSAAKPDDILDAAVLAIIAKRNRLIVLPERTDGSDTPTITYGR</sequence>
<reference evidence="2" key="1">
    <citation type="journal article" date="2019" name="Int. J. Syst. Evol. Microbiol.">
        <title>The Global Catalogue of Microorganisms (GCM) 10K type strain sequencing project: providing services to taxonomists for standard genome sequencing and annotation.</title>
        <authorList>
            <consortium name="The Broad Institute Genomics Platform"/>
            <consortium name="The Broad Institute Genome Sequencing Center for Infectious Disease"/>
            <person name="Wu L."/>
            <person name="Ma J."/>
        </authorList>
    </citation>
    <scope>NUCLEOTIDE SEQUENCE [LARGE SCALE GENOMIC DNA]</scope>
    <source>
        <strain evidence="2">JCM 17925</strain>
    </source>
</reference>